<proteinExistence type="inferred from homology"/>
<dbReference type="InterPro" id="IPR045108">
    <property type="entry name" value="TXNDC17-like"/>
</dbReference>
<protein>
    <submittedName>
        <fullName evidence="3">15534_t:CDS:1</fullName>
    </submittedName>
</protein>
<evidence type="ECO:0000313" key="3">
    <source>
        <dbReference type="EMBL" id="CAG8434501.1"/>
    </source>
</evidence>
<comment type="caution">
    <text evidence="3">The sequence shown here is derived from an EMBL/GenBank/DDBJ whole genome shotgun (WGS) entry which is preliminary data.</text>
</comment>
<dbReference type="Pfam" id="PF06110">
    <property type="entry name" value="TXD17-like_Trx"/>
    <property type="match status" value="1"/>
</dbReference>
<organism evidence="3 4">
    <name type="scientific">Funneliformis mosseae</name>
    <name type="common">Endomycorrhizal fungus</name>
    <name type="synonym">Glomus mosseae</name>
    <dbReference type="NCBI Taxonomy" id="27381"/>
    <lineage>
        <taxon>Eukaryota</taxon>
        <taxon>Fungi</taxon>
        <taxon>Fungi incertae sedis</taxon>
        <taxon>Mucoromycota</taxon>
        <taxon>Glomeromycotina</taxon>
        <taxon>Glomeromycetes</taxon>
        <taxon>Glomerales</taxon>
        <taxon>Glomeraceae</taxon>
        <taxon>Funneliformis</taxon>
    </lineage>
</organism>
<evidence type="ECO:0000256" key="1">
    <source>
        <dbReference type="ARBA" id="ARBA00008987"/>
    </source>
</evidence>
<keyword evidence="4" id="KW-1185">Reference proteome</keyword>
<dbReference type="GO" id="GO:0005829">
    <property type="term" value="C:cytosol"/>
    <property type="evidence" value="ECO:0007669"/>
    <property type="project" value="TreeGrafter"/>
</dbReference>
<evidence type="ECO:0000259" key="2">
    <source>
        <dbReference type="Pfam" id="PF06110"/>
    </source>
</evidence>
<dbReference type="GO" id="GO:0047134">
    <property type="term" value="F:protein-disulfide reductase [NAD(P)H] activity"/>
    <property type="evidence" value="ECO:0007669"/>
    <property type="project" value="InterPro"/>
</dbReference>
<dbReference type="InterPro" id="IPR010357">
    <property type="entry name" value="TXNDC17_dom"/>
</dbReference>
<accession>A0A9N8V1E2</accession>
<comment type="similarity">
    <text evidence="1">Belongs to the thioredoxin family.</text>
</comment>
<dbReference type="SUPFAM" id="SSF52833">
    <property type="entry name" value="Thioredoxin-like"/>
    <property type="match status" value="1"/>
</dbReference>
<dbReference type="Gene3D" id="3.40.30.10">
    <property type="entry name" value="Glutaredoxin"/>
    <property type="match status" value="1"/>
</dbReference>
<evidence type="ECO:0000313" key="4">
    <source>
        <dbReference type="Proteomes" id="UP000789375"/>
    </source>
</evidence>
<reference evidence="3" key="1">
    <citation type="submission" date="2021-06" db="EMBL/GenBank/DDBJ databases">
        <authorList>
            <person name="Kallberg Y."/>
            <person name="Tangrot J."/>
            <person name="Rosling A."/>
        </authorList>
    </citation>
    <scope>NUCLEOTIDE SEQUENCE</scope>
    <source>
        <strain evidence="3">87-6 pot B 2015</strain>
    </source>
</reference>
<dbReference type="EMBL" id="CAJVPP010000008">
    <property type="protein sequence ID" value="CAG8434501.1"/>
    <property type="molecule type" value="Genomic_DNA"/>
</dbReference>
<sequence length="133" mass="15194">MVQIMRISAFNEFDKIVNRIVQERKGQNIFVVLFGNENPNTGKSWCPDCVNADPLIRHHLEKTTADSVLIEVPVGTRAEGRPDNPYRLHPRIQLKSIPTLIKWTENAETDKRLVESECTRDDLLSAFFTTESA</sequence>
<gene>
    <name evidence="3" type="ORF">FMOSSE_LOCUS110</name>
</gene>
<dbReference type="PANTHER" id="PTHR12452:SF0">
    <property type="entry name" value="THIOREDOXIN DOMAIN-CONTAINING PROTEIN 17"/>
    <property type="match status" value="1"/>
</dbReference>
<dbReference type="AlphaFoldDB" id="A0A9N8V1E2"/>
<dbReference type="InterPro" id="IPR036249">
    <property type="entry name" value="Thioredoxin-like_sf"/>
</dbReference>
<feature type="domain" description="Thioredoxin" evidence="2">
    <location>
        <begin position="10"/>
        <end position="129"/>
    </location>
</feature>
<dbReference type="PANTHER" id="PTHR12452">
    <property type="entry name" value="42-9-9 PROTEIN-RELATED"/>
    <property type="match status" value="1"/>
</dbReference>
<name>A0A9N8V1E2_FUNMO</name>
<dbReference type="Proteomes" id="UP000789375">
    <property type="component" value="Unassembled WGS sequence"/>
</dbReference>